<evidence type="ECO:0000256" key="4">
    <source>
        <dbReference type="ARBA" id="ARBA00022475"/>
    </source>
</evidence>
<keyword evidence="18" id="KW-1185">Reference proteome</keyword>
<dbReference type="InterPro" id="IPR036097">
    <property type="entry name" value="HisK_dim/P_sf"/>
</dbReference>
<feature type="domain" description="Histidine kinase" evidence="15">
    <location>
        <begin position="246"/>
        <end position="463"/>
    </location>
</feature>
<dbReference type="PANTHER" id="PTHR45528:SF1">
    <property type="entry name" value="SENSOR HISTIDINE KINASE CPXA"/>
    <property type="match status" value="1"/>
</dbReference>
<organism evidence="17 18">
    <name type="scientific">Anaerobacillus arseniciselenatis</name>
    <dbReference type="NCBI Taxonomy" id="85682"/>
    <lineage>
        <taxon>Bacteria</taxon>
        <taxon>Bacillati</taxon>
        <taxon>Bacillota</taxon>
        <taxon>Bacilli</taxon>
        <taxon>Bacillales</taxon>
        <taxon>Bacillaceae</taxon>
        <taxon>Anaerobacillus</taxon>
    </lineage>
</organism>
<keyword evidence="4" id="KW-1003">Cell membrane</keyword>
<evidence type="ECO:0000256" key="10">
    <source>
        <dbReference type="ARBA" id="ARBA00022840"/>
    </source>
</evidence>
<keyword evidence="11 14" id="KW-1133">Transmembrane helix</keyword>
<keyword evidence="7 14" id="KW-0812">Transmembrane</keyword>
<comment type="subcellular location">
    <subcellularLocation>
        <location evidence="2">Cell membrane</location>
        <topology evidence="2">Multi-pass membrane protein</topology>
    </subcellularLocation>
</comment>
<dbReference type="FunFam" id="1.10.287.130:FF:000001">
    <property type="entry name" value="Two-component sensor histidine kinase"/>
    <property type="match status" value="1"/>
</dbReference>
<evidence type="ECO:0000256" key="7">
    <source>
        <dbReference type="ARBA" id="ARBA00022692"/>
    </source>
</evidence>
<protein>
    <recommendedName>
        <fullName evidence="3">histidine kinase</fullName>
        <ecNumber evidence="3">2.7.13.3</ecNumber>
    </recommendedName>
</protein>
<dbReference type="PROSITE" id="PS50885">
    <property type="entry name" value="HAMP"/>
    <property type="match status" value="1"/>
</dbReference>
<evidence type="ECO:0000256" key="11">
    <source>
        <dbReference type="ARBA" id="ARBA00022989"/>
    </source>
</evidence>
<keyword evidence="6" id="KW-0808">Transferase</keyword>
<dbReference type="GO" id="GO:0005524">
    <property type="term" value="F:ATP binding"/>
    <property type="evidence" value="ECO:0007669"/>
    <property type="project" value="UniProtKB-KW"/>
</dbReference>
<keyword evidence="5" id="KW-0597">Phosphoprotein</keyword>
<keyword evidence="10" id="KW-0067">ATP-binding</keyword>
<dbReference type="PRINTS" id="PR00344">
    <property type="entry name" value="BCTRLSENSOR"/>
</dbReference>
<feature type="transmembrane region" description="Helical" evidence="14">
    <location>
        <begin position="12"/>
        <end position="34"/>
    </location>
</feature>
<dbReference type="InterPro" id="IPR036890">
    <property type="entry name" value="HATPase_C_sf"/>
</dbReference>
<keyword evidence="8" id="KW-0547">Nucleotide-binding</keyword>
<evidence type="ECO:0000259" key="15">
    <source>
        <dbReference type="PROSITE" id="PS50109"/>
    </source>
</evidence>
<evidence type="ECO:0000256" key="3">
    <source>
        <dbReference type="ARBA" id="ARBA00012438"/>
    </source>
</evidence>
<dbReference type="SUPFAM" id="SSF55874">
    <property type="entry name" value="ATPase domain of HSP90 chaperone/DNA topoisomerase II/histidine kinase"/>
    <property type="match status" value="1"/>
</dbReference>
<evidence type="ECO:0000256" key="14">
    <source>
        <dbReference type="SAM" id="Phobius"/>
    </source>
</evidence>
<feature type="domain" description="HAMP" evidence="16">
    <location>
        <begin position="186"/>
        <end position="238"/>
    </location>
</feature>
<evidence type="ECO:0000256" key="13">
    <source>
        <dbReference type="ARBA" id="ARBA00023136"/>
    </source>
</evidence>
<dbReference type="GO" id="GO:0000155">
    <property type="term" value="F:phosphorelay sensor kinase activity"/>
    <property type="evidence" value="ECO:0007669"/>
    <property type="project" value="InterPro"/>
</dbReference>
<dbReference type="SUPFAM" id="SSF158472">
    <property type="entry name" value="HAMP domain-like"/>
    <property type="match status" value="1"/>
</dbReference>
<comment type="caution">
    <text evidence="17">The sequence shown here is derived from an EMBL/GenBank/DDBJ whole genome shotgun (WGS) entry which is preliminary data.</text>
</comment>
<dbReference type="Pfam" id="PF00672">
    <property type="entry name" value="HAMP"/>
    <property type="match status" value="1"/>
</dbReference>
<dbReference type="InterPro" id="IPR003594">
    <property type="entry name" value="HATPase_dom"/>
</dbReference>
<dbReference type="Pfam" id="PF02518">
    <property type="entry name" value="HATPase_c"/>
    <property type="match status" value="1"/>
</dbReference>
<dbReference type="InterPro" id="IPR003660">
    <property type="entry name" value="HAMP_dom"/>
</dbReference>
<name>A0A1S2LK07_9BACI</name>
<keyword evidence="9" id="KW-0418">Kinase</keyword>
<dbReference type="SUPFAM" id="SSF47384">
    <property type="entry name" value="Homodimeric domain of signal transducing histidine kinase"/>
    <property type="match status" value="1"/>
</dbReference>
<dbReference type="Pfam" id="PF00512">
    <property type="entry name" value="HisKA"/>
    <property type="match status" value="1"/>
</dbReference>
<dbReference type="CDD" id="cd00082">
    <property type="entry name" value="HisKA"/>
    <property type="match status" value="1"/>
</dbReference>
<evidence type="ECO:0000259" key="16">
    <source>
        <dbReference type="PROSITE" id="PS50885"/>
    </source>
</evidence>
<dbReference type="GO" id="GO:0005886">
    <property type="term" value="C:plasma membrane"/>
    <property type="evidence" value="ECO:0007669"/>
    <property type="project" value="UniProtKB-SubCell"/>
</dbReference>
<dbReference type="AlphaFoldDB" id="A0A1S2LK07"/>
<dbReference type="InterPro" id="IPR004358">
    <property type="entry name" value="Sig_transdc_His_kin-like_C"/>
</dbReference>
<dbReference type="EMBL" id="MLQQ01000018">
    <property type="protein sequence ID" value="OIJ12868.1"/>
    <property type="molecule type" value="Genomic_DNA"/>
</dbReference>
<evidence type="ECO:0000313" key="18">
    <source>
        <dbReference type="Proteomes" id="UP000180098"/>
    </source>
</evidence>
<dbReference type="RefSeq" id="WP_071313175.1">
    <property type="nucleotide sequence ID" value="NZ_MLQQ01000018.1"/>
</dbReference>
<gene>
    <name evidence="17" type="ORF">BKP35_09880</name>
</gene>
<evidence type="ECO:0000256" key="12">
    <source>
        <dbReference type="ARBA" id="ARBA00023012"/>
    </source>
</evidence>
<evidence type="ECO:0000256" key="1">
    <source>
        <dbReference type="ARBA" id="ARBA00000085"/>
    </source>
</evidence>
<dbReference type="EC" id="2.7.13.3" evidence="3"/>
<dbReference type="Gene3D" id="3.30.565.10">
    <property type="entry name" value="Histidine kinase-like ATPase, C-terminal domain"/>
    <property type="match status" value="1"/>
</dbReference>
<dbReference type="CDD" id="cd06225">
    <property type="entry name" value="HAMP"/>
    <property type="match status" value="1"/>
</dbReference>
<dbReference type="FunFam" id="3.30.565.10:FF:000006">
    <property type="entry name" value="Sensor histidine kinase WalK"/>
    <property type="match status" value="1"/>
</dbReference>
<proteinExistence type="predicted"/>
<dbReference type="SMART" id="SM00388">
    <property type="entry name" value="HisKA"/>
    <property type="match status" value="1"/>
</dbReference>
<evidence type="ECO:0000313" key="17">
    <source>
        <dbReference type="EMBL" id="OIJ12868.1"/>
    </source>
</evidence>
<keyword evidence="13 14" id="KW-0472">Membrane</keyword>
<dbReference type="InterPro" id="IPR050398">
    <property type="entry name" value="HssS/ArlS-like"/>
</dbReference>
<dbReference type="SMART" id="SM00304">
    <property type="entry name" value="HAMP"/>
    <property type="match status" value="1"/>
</dbReference>
<evidence type="ECO:0000256" key="5">
    <source>
        <dbReference type="ARBA" id="ARBA00022553"/>
    </source>
</evidence>
<evidence type="ECO:0000256" key="8">
    <source>
        <dbReference type="ARBA" id="ARBA00022741"/>
    </source>
</evidence>
<keyword evidence="12" id="KW-0902">Two-component regulatory system</keyword>
<dbReference type="PANTHER" id="PTHR45528">
    <property type="entry name" value="SENSOR HISTIDINE KINASE CPXA"/>
    <property type="match status" value="1"/>
</dbReference>
<reference evidence="17 18" key="1">
    <citation type="submission" date="2016-10" db="EMBL/GenBank/DDBJ databases">
        <title>Draft genome sequences of four alkaliphilic bacteria belonging to the Anaerobacillus genus.</title>
        <authorList>
            <person name="Bassil N.M."/>
            <person name="Lloyd J.R."/>
        </authorList>
    </citation>
    <scope>NUCLEOTIDE SEQUENCE [LARGE SCALE GENOMIC DNA]</scope>
    <source>
        <strain evidence="17 18">DSM 15340</strain>
    </source>
</reference>
<dbReference type="SMART" id="SM00387">
    <property type="entry name" value="HATPase_c"/>
    <property type="match status" value="1"/>
</dbReference>
<comment type="catalytic activity">
    <reaction evidence="1">
        <text>ATP + protein L-histidine = ADP + protein N-phospho-L-histidine.</text>
        <dbReference type="EC" id="2.7.13.3"/>
    </reaction>
</comment>
<dbReference type="Proteomes" id="UP000180098">
    <property type="component" value="Unassembled WGS sequence"/>
</dbReference>
<sequence>MKRRSSIFTKLFFTYLFGSFAAFLVFVAIFYLLFSNDLKQDFTDALHEKRHQVEQTLQLAYEEGQDKEAIISTLNFIGDFDYRSIFLFGAGGELLYNFSSFEELPFENSIYVEKALKGESVTEFIKKDGKAIFFMATPLNENYDEQVMLIALHGYEQTASRMKGIFLLAGIITVLGTTLFLFVISKRIAAPLRDMNSVALEYAKGNFDKKVTVKSKDEVGQLGNSLNYMAKELESLDSMRKEFVANVSHDMRSPLTSVNGFIVAMLDGTIPEHQHKRYLRLMKDETTRLIKLVNDLLDIASIEAGQMSISPISYNLSEQVRKLIAKVEPELTKGQLEVSLTSNQEEDIYIYADPNRIDQVLGNLMQNAINFSPEKGMIEVEVAQNEQEVIVSIKDQGPGLREEEMKFIWDRFFKVDKARSQKSGTGIGLSIVKHIIDLHDAKIEVDSTPGHGTKFTIFIGCQTPTKDHFHQHQ</sequence>
<evidence type="ECO:0000256" key="2">
    <source>
        <dbReference type="ARBA" id="ARBA00004651"/>
    </source>
</evidence>
<dbReference type="Gene3D" id="6.10.340.10">
    <property type="match status" value="1"/>
</dbReference>
<dbReference type="InterPro" id="IPR005467">
    <property type="entry name" value="His_kinase_dom"/>
</dbReference>
<accession>A0A1S2LK07</accession>
<feature type="transmembrane region" description="Helical" evidence="14">
    <location>
        <begin position="165"/>
        <end position="185"/>
    </location>
</feature>
<dbReference type="InterPro" id="IPR003661">
    <property type="entry name" value="HisK_dim/P_dom"/>
</dbReference>
<evidence type="ECO:0000256" key="6">
    <source>
        <dbReference type="ARBA" id="ARBA00022679"/>
    </source>
</evidence>
<dbReference type="CDD" id="cd00075">
    <property type="entry name" value="HATPase"/>
    <property type="match status" value="1"/>
</dbReference>
<dbReference type="Gene3D" id="1.10.287.130">
    <property type="match status" value="1"/>
</dbReference>
<evidence type="ECO:0000256" key="9">
    <source>
        <dbReference type="ARBA" id="ARBA00022777"/>
    </source>
</evidence>
<dbReference type="PROSITE" id="PS50109">
    <property type="entry name" value="HIS_KIN"/>
    <property type="match status" value="1"/>
</dbReference>